<keyword evidence="3" id="KW-1185">Reference proteome</keyword>
<proteinExistence type="predicted"/>
<evidence type="ECO:0000313" key="2">
    <source>
        <dbReference type="EMBL" id="KAK9118621.1"/>
    </source>
</evidence>
<name>A0AAP0IPZ4_9MAGN</name>
<organism evidence="2 3">
    <name type="scientific">Stephania cephalantha</name>
    <dbReference type="NCBI Taxonomy" id="152367"/>
    <lineage>
        <taxon>Eukaryota</taxon>
        <taxon>Viridiplantae</taxon>
        <taxon>Streptophyta</taxon>
        <taxon>Embryophyta</taxon>
        <taxon>Tracheophyta</taxon>
        <taxon>Spermatophyta</taxon>
        <taxon>Magnoliopsida</taxon>
        <taxon>Ranunculales</taxon>
        <taxon>Menispermaceae</taxon>
        <taxon>Menispermoideae</taxon>
        <taxon>Cissampelideae</taxon>
        <taxon>Stephania</taxon>
    </lineage>
</organism>
<feature type="compositionally biased region" description="Polar residues" evidence="1">
    <location>
        <begin position="40"/>
        <end position="52"/>
    </location>
</feature>
<sequence length="336" mass="37385">MGTTKTGWKEMKRNVMEVRVFRYVLSLLPVKACQPPISPLHSTPSVQRNTNGSSCSSSSRLNLASTKSRVSEMAVLLEKALSIADKEKWSIVVKKVPSCNTPSTPVCIEDDVDNFNVTEEDNPYVVMDGLDLANCQLLLADLTSEEELSGNESQSEEHGTTSFDDEDFKWAMEDEQVSEDIFLIEEDDEGQDDEEDVEMGGTVNLSGDDEDIVGSDVLCLQGALSLIDLEGHLNVVEHALIQLREYMHDEIGGVEGKFITTLTFDYNLLDTRNSRVEDLFKAYGFQVNYSISQPIAFLQQFKGGEVDAKKDMLEKEMEDTTDEALNAHQVEAASEE</sequence>
<comment type="caution">
    <text evidence="2">The sequence shown here is derived from an EMBL/GenBank/DDBJ whole genome shotgun (WGS) entry which is preliminary data.</text>
</comment>
<feature type="region of interest" description="Disordered" evidence="1">
    <location>
        <begin position="39"/>
        <end position="58"/>
    </location>
</feature>
<reference evidence="2 3" key="1">
    <citation type="submission" date="2024-01" db="EMBL/GenBank/DDBJ databases">
        <title>Genome assemblies of Stephania.</title>
        <authorList>
            <person name="Yang L."/>
        </authorList>
    </citation>
    <scope>NUCLEOTIDE SEQUENCE [LARGE SCALE GENOMIC DNA]</scope>
    <source>
        <strain evidence="2">JXDWG</strain>
        <tissue evidence="2">Leaf</tissue>
    </source>
</reference>
<dbReference type="EMBL" id="JBBNAG010000007">
    <property type="protein sequence ID" value="KAK9118621.1"/>
    <property type="molecule type" value="Genomic_DNA"/>
</dbReference>
<accession>A0AAP0IPZ4</accession>
<evidence type="ECO:0000313" key="3">
    <source>
        <dbReference type="Proteomes" id="UP001419268"/>
    </source>
</evidence>
<dbReference type="AlphaFoldDB" id="A0AAP0IPZ4"/>
<protein>
    <submittedName>
        <fullName evidence="2">Uncharacterized protein</fullName>
    </submittedName>
</protein>
<dbReference type="Proteomes" id="UP001419268">
    <property type="component" value="Unassembled WGS sequence"/>
</dbReference>
<evidence type="ECO:0000256" key="1">
    <source>
        <dbReference type="SAM" id="MobiDB-lite"/>
    </source>
</evidence>
<gene>
    <name evidence="2" type="ORF">Scep_016714</name>
</gene>